<dbReference type="OrthoDB" id="9814973at2"/>
<evidence type="ECO:0000313" key="3">
    <source>
        <dbReference type="Proteomes" id="UP000297646"/>
    </source>
</evidence>
<accession>A0A4Z0RV10</accession>
<protein>
    <submittedName>
        <fullName evidence="2">Multidrug MFS transporter</fullName>
    </submittedName>
</protein>
<sequence length="163" mass="18711">MIFITVGTHEQPMNRIFETVDKMIGSGEITEKVIAQSGYSTYKSDRILMQKFMPFDEMQELMGEANLVITHGGAATYLDAIEKGNSVIVVPRLKKFNEHVNDHQYEFLEALRTHNISIPFALDNDDLRKLIIDRPMPSKFSVRDKSKFMNQFELVIAELIGRN</sequence>
<proteinExistence type="predicted"/>
<dbReference type="InterPro" id="IPR007235">
    <property type="entry name" value="Glyco_trans_28_C"/>
</dbReference>
<dbReference type="Proteomes" id="UP000297646">
    <property type="component" value="Unassembled WGS sequence"/>
</dbReference>
<evidence type="ECO:0000313" key="2">
    <source>
        <dbReference type="EMBL" id="TGE71790.1"/>
    </source>
</evidence>
<feature type="domain" description="Glycosyl transferase family 28 C-terminal" evidence="1">
    <location>
        <begin position="1"/>
        <end position="115"/>
    </location>
</feature>
<dbReference type="EMBL" id="PVSN01000053">
    <property type="protein sequence ID" value="TGE71790.1"/>
    <property type="molecule type" value="Genomic_DNA"/>
</dbReference>
<evidence type="ECO:0000259" key="1">
    <source>
        <dbReference type="Pfam" id="PF04101"/>
    </source>
</evidence>
<name>A0A4Z0RV10_WEICO</name>
<dbReference type="RefSeq" id="WP_135520085.1">
    <property type="nucleotide sequence ID" value="NZ_PVSN01000053.1"/>
</dbReference>
<dbReference type="Pfam" id="PF04101">
    <property type="entry name" value="Glyco_tran_28_C"/>
    <property type="match status" value="1"/>
</dbReference>
<dbReference type="GO" id="GO:0016758">
    <property type="term" value="F:hexosyltransferase activity"/>
    <property type="evidence" value="ECO:0007669"/>
    <property type="project" value="InterPro"/>
</dbReference>
<dbReference type="AlphaFoldDB" id="A0A4Z0RV10"/>
<dbReference type="SUPFAM" id="SSF53756">
    <property type="entry name" value="UDP-Glycosyltransferase/glycogen phosphorylase"/>
    <property type="match status" value="1"/>
</dbReference>
<comment type="caution">
    <text evidence="2">The sequence shown here is derived from an EMBL/GenBank/DDBJ whole genome shotgun (WGS) entry which is preliminary data.</text>
</comment>
<dbReference type="Gene3D" id="3.40.50.2000">
    <property type="entry name" value="Glycogen Phosphorylase B"/>
    <property type="match status" value="1"/>
</dbReference>
<gene>
    <name evidence="2" type="ORF">C6P11_07785</name>
</gene>
<reference evidence="2 3" key="1">
    <citation type="submission" date="2018-03" db="EMBL/GenBank/DDBJ databases">
        <title>Genome sequencing of Weissella confusa isolates.</title>
        <authorList>
            <person name="Kajala I."/>
            <person name="Baruah R."/>
            <person name="Bergsveinson J."/>
            <person name="Juvonen R."/>
            <person name="Ziola B."/>
        </authorList>
    </citation>
    <scope>NUCLEOTIDE SEQUENCE [LARGE SCALE GENOMIC DNA]</scope>
    <source>
        <strain evidence="2 3">VTT E-062653</strain>
    </source>
</reference>
<organism evidence="2 3">
    <name type="scientific">Weissella confusa</name>
    <name type="common">Lactobacillus confusus</name>
    <dbReference type="NCBI Taxonomy" id="1583"/>
    <lineage>
        <taxon>Bacteria</taxon>
        <taxon>Bacillati</taxon>
        <taxon>Bacillota</taxon>
        <taxon>Bacilli</taxon>
        <taxon>Lactobacillales</taxon>
        <taxon>Lactobacillaceae</taxon>
        <taxon>Weissella</taxon>
    </lineage>
</organism>